<feature type="domain" description="START" evidence="13">
    <location>
        <begin position="259"/>
        <end position="493"/>
    </location>
</feature>
<feature type="domain" description="Homeobox" evidence="12">
    <location>
        <begin position="76"/>
        <end position="136"/>
    </location>
</feature>
<evidence type="ECO:0000256" key="2">
    <source>
        <dbReference type="ARBA" id="ARBA00006789"/>
    </source>
</evidence>
<dbReference type="InterPro" id="IPR002913">
    <property type="entry name" value="START_lipid-bd_dom"/>
</dbReference>
<dbReference type="PANTHER" id="PTHR45654">
    <property type="entry name" value="HOMEOBOX-LEUCINE ZIPPER PROTEIN MERISTEM L1"/>
    <property type="match status" value="1"/>
</dbReference>
<dbReference type="SUPFAM" id="SSF46689">
    <property type="entry name" value="Homeodomain-like"/>
    <property type="match status" value="1"/>
</dbReference>
<dbReference type="InterPro" id="IPR057993">
    <property type="entry name" value="HD-Zip_IV_C"/>
</dbReference>
<dbReference type="InterPro" id="IPR042160">
    <property type="entry name" value="HD-Zip_IV"/>
</dbReference>
<dbReference type="CDD" id="cd00086">
    <property type="entry name" value="homeodomain"/>
    <property type="match status" value="1"/>
</dbReference>
<dbReference type="GO" id="GO:0005634">
    <property type="term" value="C:nucleus"/>
    <property type="evidence" value="ECO:0007669"/>
    <property type="project" value="UniProtKB-SubCell"/>
</dbReference>
<dbReference type="PROSITE" id="PS50848">
    <property type="entry name" value="START"/>
    <property type="match status" value="1"/>
</dbReference>
<dbReference type="GO" id="GO:0003677">
    <property type="term" value="F:DNA binding"/>
    <property type="evidence" value="ECO:0007669"/>
    <property type="project" value="UniProtKB-UniRule"/>
</dbReference>
<dbReference type="SUPFAM" id="SSF55961">
    <property type="entry name" value="Bet v1-like"/>
    <property type="match status" value="2"/>
</dbReference>
<dbReference type="CDD" id="cd08875">
    <property type="entry name" value="START_ArGLABRA2_like"/>
    <property type="match status" value="1"/>
</dbReference>
<feature type="DNA-binding region" description="Homeobox" evidence="9">
    <location>
        <begin position="78"/>
        <end position="137"/>
    </location>
</feature>
<evidence type="ECO:0000256" key="5">
    <source>
        <dbReference type="ARBA" id="ARBA00023125"/>
    </source>
</evidence>
<keyword evidence="5 9" id="KW-0238">DNA-binding</keyword>
<evidence type="ECO:0000256" key="8">
    <source>
        <dbReference type="ARBA" id="ARBA00023242"/>
    </source>
</evidence>
<comment type="subcellular location">
    <subcellularLocation>
        <location evidence="1 9 10">Nucleus</location>
    </subcellularLocation>
</comment>
<feature type="region of interest" description="Disordered" evidence="11">
    <location>
        <begin position="23"/>
        <end position="85"/>
    </location>
</feature>
<evidence type="ECO:0000256" key="1">
    <source>
        <dbReference type="ARBA" id="ARBA00004123"/>
    </source>
</evidence>
<keyword evidence="6 9" id="KW-0371">Homeobox</keyword>
<accession>A0ABD2YUJ3</accession>
<dbReference type="InterPro" id="IPR023393">
    <property type="entry name" value="START-like_dom_sf"/>
</dbReference>
<dbReference type="Gene3D" id="3.30.530.20">
    <property type="match status" value="1"/>
</dbReference>
<evidence type="ECO:0000256" key="4">
    <source>
        <dbReference type="ARBA" id="ARBA00023054"/>
    </source>
</evidence>
<dbReference type="Pfam" id="PF25797">
    <property type="entry name" value="PDF2_C"/>
    <property type="match status" value="1"/>
</dbReference>
<dbReference type="PANTHER" id="PTHR45654:SF93">
    <property type="entry name" value="HOMEOBOX-LEUCINE ZIPPER PROTEIN HDG2-RELATED"/>
    <property type="match status" value="1"/>
</dbReference>
<dbReference type="Pfam" id="PF01852">
    <property type="entry name" value="START"/>
    <property type="match status" value="1"/>
</dbReference>
<dbReference type="Proteomes" id="UP001630127">
    <property type="component" value="Unassembled WGS sequence"/>
</dbReference>
<evidence type="ECO:0000313" key="15">
    <source>
        <dbReference type="Proteomes" id="UP001630127"/>
    </source>
</evidence>
<evidence type="ECO:0000313" key="14">
    <source>
        <dbReference type="EMBL" id="KAL3509680.1"/>
    </source>
</evidence>
<dbReference type="AlphaFoldDB" id="A0ABD2YUJ3"/>
<dbReference type="FunFam" id="1.10.10.60:FF:000229">
    <property type="entry name" value="Homeobox-leucine zipper protein HDG1"/>
    <property type="match status" value="1"/>
</dbReference>
<gene>
    <name evidence="14" type="ORF">ACH5RR_029081</name>
</gene>
<name>A0ABD2YUJ3_9GENT</name>
<dbReference type="SMART" id="SM00389">
    <property type="entry name" value="HOX"/>
    <property type="match status" value="1"/>
</dbReference>
<dbReference type="InterPro" id="IPR001356">
    <property type="entry name" value="HD"/>
</dbReference>
<dbReference type="PROSITE" id="PS50071">
    <property type="entry name" value="HOMEOBOX_2"/>
    <property type="match status" value="1"/>
</dbReference>
<keyword evidence="7" id="KW-0804">Transcription</keyword>
<comment type="caution">
    <text evidence="14">The sequence shown here is derived from an EMBL/GenBank/DDBJ whole genome shotgun (WGS) entry which is preliminary data.</text>
</comment>
<dbReference type="InterPro" id="IPR017970">
    <property type="entry name" value="Homeobox_CS"/>
</dbReference>
<evidence type="ECO:0000256" key="7">
    <source>
        <dbReference type="ARBA" id="ARBA00023163"/>
    </source>
</evidence>
<dbReference type="SMART" id="SM00234">
    <property type="entry name" value="START"/>
    <property type="match status" value="1"/>
</dbReference>
<dbReference type="EMBL" id="JBJUIK010000012">
    <property type="protein sequence ID" value="KAL3509680.1"/>
    <property type="molecule type" value="Genomic_DNA"/>
</dbReference>
<feature type="compositionally biased region" description="Basic and acidic residues" evidence="11">
    <location>
        <begin position="46"/>
        <end position="59"/>
    </location>
</feature>
<keyword evidence="8 9" id="KW-0539">Nucleus</keyword>
<evidence type="ECO:0000256" key="10">
    <source>
        <dbReference type="RuleBase" id="RU000682"/>
    </source>
</evidence>
<reference evidence="14 15" key="1">
    <citation type="submission" date="2024-11" db="EMBL/GenBank/DDBJ databases">
        <title>A near-complete genome assembly of Cinchona calisaya.</title>
        <authorList>
            <person name="Lian D.C."/>
            <person name="Zhao X.W."/>
            <person name="Wei L."/>
        </authorList>
    </citation>
    <scope>NUCLEOTIDE SEQUENCE [LARGE SCALE GENOMIC DNA]</scope>
    <source>
        <tissue evidence="14">Nenye</tissue>
    </source>
</reference>
<evidence type="ECO:0000256" key="3">
    <source>
        <dbReference type="ARBA" id="ARBA00023015"/>
    </source>
</evidence>
<evidence type="ECO:0000259" key="12">
    <source>
        <dbReference type="PROSITE" id="PS50071"/>
    </source>
</evidence>
<protein>
    <submittedName>
        <fullName evidence="14">Uncharacterized protein</fullName>
    </submittedName>
</protein>
<proteinExistence type="inferred from homology"/>
<keyword evidence="15" id="KW-1185">Reference proteome</keyword>
<dbReference type="Pfam" id="PF00046">
    <property type="entry name" value="Homeodomain"/>
    <property type="match status" value="1"/>
</dbReference>
<dbReference type="PROSITE" id="PS00027">
    <property type="entry name" value="HOMEOBOX_1"/>
    <property type="match status" value="1"/>
</dbReference>
<keyword evidence="4" id="KW-0175">Coiled coil</keyword>
<organism evidence="14 15">
    <name type="scientific">Cinchona calisaya</name>
    <dbReference type="NCBI Taxonomy" id="153742"/>
    <lineage>
        <taxon>Eukaryota</taxon>
        <taxon>Viridiplantae</taxon>
        <taxon>Streptophyta</taxon>
        <taxon>Embryophyta</taxon>
        <taxon>Tracheophyta</taxon>
        <taxon>Spermatophyta</taxon>
        <taxon>Magnoliopsida</taxon>
        <taxon>eudicotyledons</taxon>
        <taxon>Gunneridae</taxon>
        <taxon>Pentapetalae</taxon>
        <taxon>asterids</taxon>
        <taxon>lamiids</taxon>
        <taxon>Gentianales</taxon>
        <taxon>Rubiaceae</taxon>
        <taxon>Cinchonoideae</taxon>
        <taxon>Cinchoneae</taxon>
        <taxon>Cinchona</taxon>
    </lineage>
</organism>
<evidence type="ECO:0000259" key="13">
    <source>
        <dbReference type="PROSITE" id="PS50848"/>
    </source>
</evidence>
<dbReference type="InterPro" id="IPR009057">
    <property type="entry name" value="Homeodomain-like_sf"/>
</dbReference>
<evidence type="ECO:0000256" key="6">
    <source>
        <dbReference type="ARBA" id="ARBA00023155"/>
    </source>
</evidence>
<sequence length="753" mass="84081">MASRITIGQLPLIIEGDETMEPFTSSRFSFGQDGEVPQKDVITNASDREIREEELDPKLGSENQDDNSPDGPGLNVQKRKHYRRHTQHQLKELEAFFKLCPHPDEIQRKQLSYDLGLDPLQLKFWFQNKRTQTKAYYQRANNARLKVENEKLRAENIKYKEALSKAFCPSCGGAQTVEDISPDEHQNSGEIAPLREEVEQQNNLVAKFVSKPHTNFTLYSPSATLNSLEVEPGAFGGQQNNEGEIFGEDELLRPLIGQTEFEKSMTIETAVSALEEVVKMSEVELPLWIQCIDDRKYVLKEDAYYHMFPNEIGKKQAGFKTEGSRDTGIVKMNYMNLVNAFMDTDKWMAIFASMVSRALVLENISAGVEPGHYNGTLQVIRAEFQALTPTVPTREYILIRYCKQLATDTWAVVDVSCDSLLSYIPLAKCRKRPSGCIIREMPNDCSKVTWIEHVEVDDQGTHYLGIPIIINGVAFGAQRWVAVLSYQCERLANVMFTNFPLNGINNTEITSPEARKNFLKLSERMVLNFYGGITSSTAHLWKKLYTNKNGEVRIMTKRNENDIGTPFGSLLNATNCFWLAIPQKTVFEFLRNESSRSEWDILCNGGGLQELVHVTNGEEPGNCVSLMRVNGINLSEGDMLILQECSSDSTASSIIYAPVDSVSIQKLMYGGNPSQVAILPLGFTILPSVAPASTHGSDIGGVGVVGSLVTCSFQIMIDSVSPTRLPLESASIVEDLIEATKRKLKAILVPNNA</sequence>
<comment type="similarity">
    <text evidence="2">Belongs to the HD-ZIP homeobox family. Class IV subfamily.</text>
</comment>
<keyword evidence="3" id="KW-0805">Transcription regulation</keyword>
<dbReference type="Gene3D" id="1.10.10.60">
    <property type="entry name" value="Homeodomain-like"/>
    <property type="match status" value="1"/>
</dbReference>
<evidence type="ECO:0000256" key="9">
    <source>
        <dbReference type="PROSITE-ProRule" id="PRU00108"/>
    </source>
</evidence>
<evidence type="ECO:0000256" key="11">
    <source>
        <dbReference type="SAM" id="MobiDB-lite"/>
    </source>
</evidence>